<evidence type="ECO:0000313" key="2">
    <source>
        <dbReference type="EMBL" id="KAH9331063.1"/>
    </source>
</evidence>
<dbReference type="Proteomes" id="UP000824469">
    <property type="component" value="Unassembled WGS sequence"/>
</dbReference>
<gene>
    <name evidence="2" type="ORF">KI387_003171</name>
</gene>
<proteinExistence type="predicted"/>
<accession>A0AA38GYN8</accession>
<feature type="region of interest" description="Disordered" evidence="1">
    <location>
        <begin position="37"/>
        <end position="59"/>
    </location>
</feature>
<sequence>FMGIQDMILIGDHKKGFYIDLDTYTYFCVETELRGQQNLRKSEGKSSNVKPRQKSKSKSHCENLFELLADNQVQKPKDNKSDHAKDENLMEISLDEDLNIPLDPTRMEDLSKLLVEETINVNI</sequence>
<organism evidence="2 3">
    <name type="scientific">Taxus chinensis</name>
    <name type="common">Chinese yew</name>
    <name type="synonym">Taxus wallichiana var. chinensis</name>
    <dbReference type="NCBI Taxonomy" id="29808"/>
    <lineage>
        <taxon>Eukaryota</taxon>
        <taxon>Viridiplantae</taxon>
        <taxon>Streptophyta</taxon>
        <taxon>Embryophyta</taxon>
        <taxon>Tracheophyta</taxon>
        <taxon>Spermatophyta</taxon>
        <taxon>Pinopsida</taxon>
        <taxon>Pinidae</taxon>
        <taxon>Conifers II</taxon>
        <taxon>Cupressales</taxon>
        <taxon>Taxaceae</taxon>
        <taxon>Taxus</taxon>
    </lineage>
</organism>
<evidence type="ECO:0000256" key="1">
    <source>
        <dbReference type="SAM" id="MobiDB-lite"/>
    </source>
</evidence>
<feature type="compositionally biased region" description="Polar residues" evidence="1">
    <location>
        <begin position="37"/>
        <end position="50"/>
    </location>
</feature>
<name>A0AA38GYN8_TAXCH</name>
<comment type="caution">
    <text evidence="2">The sequence shown here is derived from an EMBL/GenBank/DDBJ whole genome shotgun (WGS) entry which is preliminary data.</text>
</comment>
<keyword evidence="3" id="KW-1185">Reference proteome</keyword>
<evidence type="ECO:0000313" key="3">
    <source>
        <dbReference type="Proteomes" id="UP000824469"/>
    </source>
</evidence>
<feature type="non-terminal residue" evidence="2">
    <location>
        <position position="1"/>
    </location>
</feature>
<dbReference type="EMBL" id="JAHRHJ020000001">
    <property type="protein sequence ID" value="KAH9331063.1"/>
    <property type="molecule type" value="Genomic_DNA"/>
</dbReference>
<protein>
    <submittedName>
        <fullName evidence="2">Uncharacterized protein</fullName>
    </submittedName>
</protein>
<reference evidence="2 3" key="1">
    <citation type="journal article" date="2021" name="Nat. Plants">
        <title>The Taxus genome provides insights into paclitaxel biosynthesis.</title>
        <authorList>
            <person name="Xiong X."/>
            <person name="Gou J."/>
            <person name="Liao Q."/>
            <person name="Li Y."/>
            <person name="Zhou Q."/>
            <person name="Bi G."/>
            <person name="Li C."/>
            <person name="Du R."/>
            <person name="Wang X."/>
            <person name="Sun T."/>
            <person name="Guo L."/>
            <person name="Liang H."/>
            <person name="Lu P."/>
            <person name="Wu Y."/>
            <person name="Zhang Z."/>
            <person name="Ro D.K."/>
            <person name="Shang Y."/>
            <person name="Huang S."/>
            <person name="Yan J."/>
        </authorList>
    </citation>
    <scope>NUCLEOTIDE SEQUENCE [LARGE SCALE GENOMIC DNA]</scope>
    <source>
        <strain evidence="2">Ta-2019</strain>
    </source>
</reference>
<dbReference type="AlphaFoldDB" id="A0AA38GYN8"/>
<feature type="non-terminal residue" evidence="2">
    <location>
        <position position="123"/>
    </location>
</feature>